<dbReference type="GO" id="GO:0030313">
    <property type="term" value="C:cell envelope"/>
    <property type="evidence" value="ECO:0007669"/>
    <property type="project" value="UniProtKB-SubCell"/>
</dbReference>
<keyword evidence="5" id="KW-1185">Reference proteome</keyword>
<name>A0A4V3AMQ3_9MICC</name>
<dbReference type="Pfam" id="PF07940">
    <property type="entry name" value="Hepar_II_III_C"/>
    <property type="match status" value="1"/>
</dbReference>
<dbReference type="GO" id="GO:0016829">
    <property type="term" value="F:lyase activity"/>
    <property type="evidence" value="ECO:0007669"/>
    <property type="project" value="InterPro"/>
</dbReference>
<dbReference type="SUPFAM" id="SSF48230">
    <property type="entry name" value="Chondroitin AC/alginate lyase"/>
    <property type="match status" value="1"/>
</dbReference>
<feature type="signal peptide" evidence="2">
    <location>
        <begin position="1"/>
        <end position="25"/>
    </location>
</feature>
<evidence type="ECO:0000313" key="4">
    <source>
        <dbReference type="EMBL" id="TDK27734.1"/>
    </source>
</evidence>
<dbReference type="AlphaFoldDB" id="A0A4V3AMQ3"/>
<feature type="chain" id="PRO_5021027157" description="Heparinase II/III-like C-terminal domain-containing protein" evidence="2">
    <location>
        <begin position="26"/>
        <end position="753"/>
    </location>
</feature>
<reference evidence="4 5" key="1">
    <citation type="submission" date="2019-03" db="EMBL/GenBank/DDBJ databases">
        <title>Arthrobacter sp. nov., an bacterium isolated from biocrust in Mu Us Desert.</title>
        <authorList>
            <person name="Lixiong L."/>
        </authorList>
    </citation>
    <scope>NUCLEOTIDE SEQUENCE [LARGE SCALE GENOMIC DNA]</scope>
    <source>
        <strain evidence="4 5">SLN-3</strain>
    </source>
</reference>
<dbReference type="InterPro" id="IPR012480">
    <property type="entry name" value="Hepar_II_III_C"/>
</dbReference>
<keyword evidence="2" id="KW-0732">Signal</keyword>
<evidence type="ECO:0000313" key="5">
    <source>
        <dbReference type="Proteomes" id="UP000295411"/>
    </source>
</evidence>
<feature type="domain" description="Heparinase II/III-like C-terminal" evidence="3">
    <location>
        <begin position="536"/>
        <end position="713"/>
    </location>
</feature>
<evidence type="ECO:0000259" key="3">
    <source>
        <dbReference type="Pfam" id="PF07940"/>
    </source>
</evidence>
<dbReference type="Gene3D" id="2.70.98.70">
    <property type="match status" value="1"/>
</dbReference>
<dbReference type="PANTHER" id="PTHR38045:SF1">
    <property type="entry name" value="HEPARINASE II_III-LIKE PROTEIN"/>
    <property type="match status" value="1"/>
</dbReference>
<comment type="caution">
    <text evidence="4">The sequence shown here is derived from an EMBL/GenBank/DDBJ whole genome shotgun (WGS) entry which is preliminary data.</text>
</comment>
<sequence length="753" mass="78295">MGPVVVAIGLLCTGLPAIVVPPAVAQVQVNSVIAGTLSEQRAVLRSRITAAKAHYVESRNFISLLPRANGLIVKDAIAAGTISLQKAADLVTAANTQTAMTAATVAVDNEKLRASTVLVSARQLKTLYDLRAVQQSVAKNALVGSLNGSVTQAAYQSAKTRAAAFTTLLAADSANQLAVIGKVARPHTLKSPAWKTALETGSATIPSAAGWVGFPGGCALPAASSTFAPKLPAAGPGVITNGAMVAATNARGATDSMLAPIHQQMLRSASAQATEVLTLDQLRAGYAPRVARLGYGWLQANNAQAGAALRSDAKKVIEGGPESMSTLNSSHLLLAAGTAADWSSATGLEESVLIRWIGPHTCLHADKENFVDAATNIAAIHNTATFVASAVFLEKSPVQAAALARESLVSIQPALRMITTDGGTQEGPGYWTYQSRALATLYSTLPNAYATPPMAMPSPAKMSNYVLNSTGPDNLPVPFADADPNPLSPLMPAWDAYARKAPAVAAWVARELKAKPDAHLMWWWTPSTSVPAKVSSLYPQTGLAALHLPGGTATLKGGDNAANHAHLDLGSVSFYRRGVQWSVDPGGEKGSPPGYYSEPTRWNYWKTKTASHSTLMIGANNQPRSAKAATTLVNATTASVNLVGALPGTTSASRTVVHGSTSMAIKDVVRSDSALPLTWQWVTDAAVSINPDTKRVVLRKNGQTAYIRFEGVPAGAVLTAAPAPETSSTGAVLTVVKLSMPNVTSLNLTSIVW</sequence>
<proteinExistence type="predicted"/>
<dbReference type="EMBL" id="SMTK01000001">
    <property type="protein sequence ID" value="TDK27734.1"/>
    <property type="molecule type" value="Genomic_DNA"/>
</dbReference>
<accession>A0A4V3AMQ3</accession>
<protein>
    <recommendedName>
        <fullName evidence="3">Heparinase II/III-like C-terminal domain-containing protein</fullName>
    </recommendedName>
</protein>
<dbReference type="OrthoDB" id="9772435at2"/>
<comment type="subcellular location">
    <subcellularLocation>
        <location evidence="1">Cell envelope</location>
    </subcellularLocation>
</comment>
<dbReference type="Gene3D" id="1.50.10.100">
    <property type="entry name" value="Chondroitin AC/alginate lyase"/>
    <property type="match status" value="1"/>
</dbReference>
<evidence type="ECO:0000256" key="2">
    <source>
        <dbReference type="SAM" id="SignalP"/>
    </source>
</evidence>
<organism evidence="4 5">
    <name type="scientific">Arthrobacter crusticola</name>
    <dbReference type="NCBI Taxonomy" id="2547960"/>
    <lineage>
        <taxon>Bacteria</taxon>
        <taxon>Bacillati</taxon>
        <taxon>Actinomycetota</taxon>
        <taxon>Actinomycetes</taxon>
        <taxon>Micrococcales</taxon>
        <taxon>Micrococcaceae</taxon>
        <taxon>Arthrobacter</taxon>
    </lineage>
</organism>
<evidence type="ECO:0000256" key="1">
    <source>
        <dbReference type="ARBA" id="ARBA00004196"/>
    </source>
</evidence>
<dbReference type="PANTHER" id="PTHR38045">
    <property type="entry name" value="CHROMOSOME 1, WHOLE GENOME SHOTGUN SEQUENCE"/>
    <property type="match status" value="1"/>
</dbReference>
<dbReference type="InterPro" id="IPR008929">
    <property type="entry name" value="Chondroitin_lyas"/>
</dbReference>
<gene>
    <name evidence="4" type="ORF">E2F48_00950</name>
</gene>
<dbReference type="Proteomes" id="UP000295411">
    <property type="component" value="Unassembled WGS sequence"/>
</dbReference>